<dbReference type="SMART" id="SM00974">
    <property type="entry name" value="T5orf172"/>
    <property type="match status" value="1"/>
</dbReference>
<keyword evidence="3" id="KW-0255">Endonuclease</keyword>
<protein>
    <submittedName>
        <fullName evidence="3">Restriction endonuclease</fullName>
    </submittedName>
</protein>
<dbReference type="InterPro" id="IPR027417">
    <property type="entry name" value="P-loop_NTPase"/>
</dbReference>
<dbReference type="REBASE" id="398339">
    <property type="entry name" value="Rsp52915ORF17850P"/>
</dbReference>
<keyword evidence="3" id="KW-0540">Nuclease</keyword>
<dbReference type="AlphaFoldDB" id="A0A6G8Q314"/>
<dbReference type="Gene3D" id="3.40.50.300">
    <property type="entry name" value="P-loop containing nucleotide triphosphate hydrolases"/>
    <property type="match status" value="1"/>
</dbReference>
<dbReference type="InterPro" id="IPR018306">
    <property type="entry name" value="Phage_T5_Orf172_DNA-bd"/>
</dbReference>
<dbReference type="GO" id="GO:0004519">
    <property type="term" value="F:endonuclease activity"/>
    <property type="evidence" value="ECO:0007669"/>
    <property type="project" value="UniProtKB-KW"/>
</dbReference>
<keyword evidence="3" id="KW-0378">Hydrolase</keyword>
<sequence length="848" mass="95608">MTANKPTIEEVLAPKPEVRPRIYAYAIGDAAHAGLLKVGQTTRNVKRRVAEQLKTAAITNYRIELDDPAERDDGTPITDHEVRAALRKKGFANPQLEWMRCSVADVRTVLTELRTGKPLTGTHHETFPMRREQAEAVEKTDAYFRSIWQEDSDAVPRFLWNAKMRFGKTFTAYQLARRLGARRVLVVTFKPAVEDAWQTDLESHVDFDGWQYHSRATGADPTAADPARPLVYFGSFQDLLGRDAAGNIKAKNEWLHAINWDLVVFDEYHFGAWRETAKELFEGEDDAVAKKEAKVEYAPELDVVNEDLGTLSANETEFLPITTRAYLYLSGTPFRALATGEFIEEQIFNWTYTDEQRAKETFAAGHPGERNPYGALPQLRLLTYQMPGELLAIASAGEFDEFDLNAFFEASGTGANAQFKHKSDVQKWLDILRGAYMPTAVEYLKTSTRPPFPYSDVRLLPYLQHSFWFMPNVAACHAMANLLAERHNTFWHDYEVVVAAGASAGIGLHALPPVRKAIGGGFDSKTITLSCGKLTTGVTVPQWSSILMLRNLKSPETYFQAAFRVQSPWSIKNPNGDDPNEEEILKPVCFVFDFAPTRALRQLSEYGIGLSPNEPNPENAVRDLVSFLPVLAYDGANMTQIDAGGILDIAMAGTSATLLARKWESALLVNVDNDTLRRVLNDPEATAAVERIEGWRSLGDNIIETIINKSEKVKELKGKGKDRDLTPKEKKELSDEEKEYKSKRKQIQEKLIKFATRIPAFMYLTDFRENTLQDVITKLEPNLFLTVTGLTVQDFHLLVRLKVFNTEQMNQAVFAFRRYEDASLRYTGIESHHGLTHYGLYDTVVARD</sequence>
<feature type="region of interest" description="Disordered" evidence="1">
    <location>
        <begin position="717"/>
        <end position="739"/>
    </location>
</feature>
<evidence type="ECO:0000256" key="1">
    <source>
        <dbReference type="SAM" id="MobiDB-lite"/>
    </source>
</evidence>
<dbReference type="EMBL" id="CP045121">
    <property type="protein sequence ID" value="QIN80884.1"/>
    <property type="molecule type" value="Genomic_DNA"/>
</dbReference>
<reference evidence="3 4" key="1">
    <citation type="submission" date="2019-10" db="EMBL/GenBank/DDBJ databases">
        <title>Rubrobacter sp nov SCSIO 52915 isolated from a deep-sea sediment in the South China Sea.</title>
        <authorList>
            <person name="Chen R.W."/>
        </authorList>
    </citation>
    <scope>NUCLEOTIDE SEQUENCE [LARGE SCALE GENOMIC DNA]</scope>
    <source>
        <strain evidence="3 4">SCSIO 52915</strain>
    </source>
</reference>
<name>A0A6G8Q314_9ACTN</name>
<evidence type="ECO:0000259" key="2">
    <source>
        <dbReference type="SMART" id="SM00974"/>
    </source>
</evidence>
<dbReference type="Proteomes" id="UP000502706">
    <property type="component" value="Chromosome"/>
</dbReference>
<dbReference type="KEGG" id="rmar:GBA65_17860"/>
<feature type="compositionally biased region" description="Basic and acidic residues" evidence="1">
    <location>
        <begin position="717"/>
        <end position="733"/>
    </location>
</feature>
<dbReference type="Pfam" id="PF10544">
    <property type="entry name" value="T5orf172"/>
    <property type="match status" value="1"/>
</dbReference>
<feature type="domain" description="Bacteriophage T5 Orf172 DNA-binding" evidence="2">
    <location>
        <begin position="30"/>
        <end position="113"/>
    </location>
</feature>
<gene>
    <name evidence="3" type="ORF">GBA65_17860</name>
</gene>
<proteinExistence type="predicted"/>
<evidence type="ECO:0000313" key="4">
    <source>
        <dbReference type="Proteomes" id="UP000502706"/>
    </source>
</evidence>
<keyword evidence="4" id="KW-1185">Reference proteome</keyword>
<organism evidence="3 4">
    <name type="scientific">Rubrobacter marinus</name>
    <dbReference type="NCBI Taxonomy" id="2653852"/>
    <lineage>
        <taxon>Bacteria</taxon>
        <taxon>Bacillati</taxon>
        <taxon>Actinomycetota</taxon>
        <taxon>Rubrobacteria</taxon>
        <taxon>Rubrobacterales</taxon>
        <taxon>Rubrobacteraceae</taxon>
        <taxon>Rubrobacter</taxon>
    </lineage>
</organism>
<accession>A0A6G8Q314</accession>
<evidence type="ECO:0000313" key="3">
    <source>
        <dbReference type="EMBL" id="QIN80884.1"/>
    </source>
</evidence>
<dbReference type="SUPFAM" id="SSF52540">
    <property type="entry name" value="P-loop containing nucleoside triphosphate hydrolases"/>
    <property type="match status" value="1"/>
</dbReference>